<name>A0ABS1F719_9PROT</name>
<sequence>MQILDLHRFIAALSVPIRFASEPSLRGLAKKNARILVYSYIMGIVHLWESGSGTSPLLGADEALSVAVIVSRGFFSFC</sequence>
<evidence type="ECO:0000313" key="1">
    <source>
        <dbReference type="EMBL" id="MBK1839200.1"/>
    </source>
</evidence>
<proteinExistence type="predicted"/>
<comment type="caution">
    <text evidence="1">The sequence shown here is derived from an EMBL/GenBank/DDBJ whole genome shotgun (WGS) entry which is preliminary data.</text>
</comment>
<dbReference type="EMBL" id="JAENHM010000052">
    <property type="protein sequence ID" value="MBK1839200.1"/>
    <property type="molecule type" value="Genomic_DNA"/>
</dbReference>
<reference evidence="2" key="1">
    <citation type="submission" date="2021-01" db="EMBL/GenBank/DDBJ databases">
        <title>Genome public.</title>
        <authorList>
            <person name="Liu C."/>
            <person name="Sun Q."/>
        </authorList>
    </citation>
    <scope>NUCLEOTIDE SEQUENCE [LARGE SCALE GENOMIC DNA]</scope>
    <source>
        <strain evidence="2">YIM B02556</strain>
    </source>
</reference>
<dbReference type="Proteomes" id="UP000652760">
    <property type="component" value="Unassembled WGS sequence"/>
</dbReference>
<keyword evidence="2" id="KW-1185">Reference proteome</keyword>
<dbReference type="RefSeq" id="WP_200194906.1">
    <property type="nucleotide sequence ID" value="NZ_JAENHM010000052.1"/>
</dbReference>
<gene>
    <name evidence="1" type="ORF">JHL17_17450</name>
</gene>
<organism evidence="1 2">
    <name type="scientific">Azospirillum endophyticum</name>
    <dbReference type="NCBI Taxonomy" id="2800326"/>
    <lineage>
        <taxon>Bacteria</taxon>
        <taxon>Pseudomonadati</taxon>
        <taxon>Pseudomonadota</taxon>
        <taxon>Alphaproteobacteria</taxon>
        <taxon>Rhodospirillales</taxon>
        <taxon>Azospirillaceae</taxon>
        <taxon>Azospirillum</taxon>
    </lineage>
</organism>
<protein>
    <submittedName>
        <fullName evidence="1">Uncharacterized protein</fullName>
    </submittedName>
</protein>
<accession>A0ABS1F719</accession>
<evidence type="ECO:0000313" key="2">
    <source>
        <dbReference type="Proteomes" id="UP000652760"/>
    </source>
</evidence>